<dbReference type="AlphaFoldDB" id="A0A1X2GMS9"/>
<reference evidence="2 3" key="1">
    <citation type="submission" date="2016-07" db="EMBL/GenBank/DDBJ databases">
        <title>Pervasive Adenine N6-methylation of Active Genes in Fungi.</title>
        <authorList>
            <consortium name="DOE Joint Genome Institute"/>
            <person name="Mondo S.J."/>
            <person name="Dannebaum R.O."/>
            <person name="Kuo R.C."/>
            <person name="Labutti K."/>
            <person name="Haridas S."/>
            <person name="Kuo A."/>
            <person name="Salamov A."/>
            <person name="Ahrendt S.R."/>
            <person name="Lipzen A."/>
            <person name="Sullivan W."/>
            <person name="Andreopoulos W.B."/>
            <person name="Clum A."/>
            <person name="Lindquist E."/>
            <person name="Daum C."/>
            <person name="Ramamoorthy G.K."/>
            <person name="Gryganskyi A."/>
            <person name="Culley D."/>
            <person name="Magnuson J.K."/>
            <person name="James T.Y."/>
            <person name="O'Malley M.A."/>
            <person name="Stajich J.E."/>
            <person name="Spatafora J.W."/>
            <person name="Visel A."/>
            <person name="Grigoriev I.V."/>
        </authorList>
    </citation>
    <scope>NUCLEOTIDE SEQUENCE [LARGE SCALE GENOMIC DNA]</scope>
    <source>
        <strain evidence="2 3">NRRL 3301</strain>
    </source>
</reference>
<evidence type="ECO:0000313" key="2">
    <source>
        <dbReference type="EMBL" id="ORX56713.1"/>
    </source>
</evidence>
<keyword evidence="3" id="KW-1185">Reference proteome</keyword>
<protein>
    <recommendedName>
        <fullName evidence="1">Reverse transcriptase zinc-binding domain-containing protein</fullName>
    </recommendedName>
</protein>
<name>A0A1X2GMS9_9FUNG</name>
<sequence>LPGSSNAITIWWRLLHEKIPSRQRLKSLGFPLPNDYCVVCHEVPESDAHFMTNCPPKKAIWTRVLPSARPEEIWSNLTHPSVLESDMKILYAQVLSEVWSVHWGNIFAKSK</sequence>
<dbReference type="Proteomes" id="UP000242146">
    <property type="component" value="Unassembled WGS sequence"/>
</dbReference>
<evidence type="ECO:0000259" key="1">
    <source>
        <dbReference type="Pfam" id="PF13966"/>
    </source>
</evidence>
<dbReference type="Pfam" id="PF13966">
    <property type="entry name" value="zf-RVT"/>
    <property type="match status" value="1"/>
</dbReference>
<dbReference type="InterPro" id="IPR026960">
    <property type="entry name" value="RVT-Znf"/>
</dbReference>
<feature type="non-terminal residue" evidence="2">
    <location>
        <position position="1"/>
    </location>
</feature>
<gene>
    <name evidence="2" type="ORF">DM01DRAFT_1284732</name>
</gene>
<feature type="domain" description="Reverse transcriptase zinc-binding" evidence="1">
    <location>
        <begin position="9"/>
        <end position="61"/>
    </location>
</feature>
<organism evidence="2 3">
    <name type="scientific">Hesseltinella vesiculosa</name>
    <dbReference type="NCBI Taxonomy" id="101127"/>
    <lineage>
        <taxon>Eukaryota</taxon>
        <taxon>Fungi</taxon>
        <taxon>Fungi incertae sedis</taxon>
        <taxon>Mucoromycota</taxon>
        <taxon>Mucoromycotina</taxon>
        <taxon>Mucoromycetes</taxon>
        <taxon>Mucorales</taxon>
        <taxon>Cunninghamellaceae</taxon>
        <taxon>Hesseltinella</taxon>
    </lineage>
</organism>
<accession>A0A1X2GMS9</accession>
<comment type="caution">
    <text evidence="2">The sequence shown here is derived from an EMBL/GenBank/DDBJ whole genome shotgun (WGS) entry which is preliminary data.</text>
</comment>
<dbReference type="OrthoDB" id="2273311at2759"/>
<proteinExistence type="predicted"/>
<evidence type="ECO:0000313" key="3">
    <source>
        <dbReference type="Proteomes" id="UP000242146"/>
    </source>
</evidence>
<dbReference type="EMBL" id="MCGT01000009">
    <property type="protein sequence ID" value="ORX56713.1"/>
    <property type="molecule type" value="Genomic_DNA"/>
</dbReference>